<evidence type="ECO:0000313" key="1">
    <source>
        <dbReference type="EMBL" id="GBP96182.1"/>
    </source>
</evidence>
<protein>
    <submittedName>
        <fullName evidence="1">Uncharacterized protein</fullName>
    </submittedName>
</protein>
<proteinExistence type="predicted"/>
<name>A0A4C2A8Q0_EUMVA</name>
<evidence type="ECO:0000313" key="2">
    <source>
        <dbReference type="Proteomes" id="UP000299102"/>
    </source>
</evidence>
<accession>A0A4C2A8Q0</accession>
<organism evidence="1 2">
    <name type="scientific">Eumeta variegata</name>
    <name type="common">Bagworm moth</name>
    <name type="synonym">Eumeta japonica</name>
    <dbReference type="NCBI Taxonomy" id="151549"/>
    <lineage>
        <taxon>Eukaryota</taxon>
        <taxon>Metazoa</taxon>
        <taxon>Ecdysozoa</taxon>
        <taxon>Arthropoda</taxon>
        <taxon>Hexapoda</taxon>
        <taxon>Insecta</taxon>
        <taxon>Pterygota</taxon>
        <taxon>Neoptera</taxon>
        <taxon>Endopterygota</taxon>
        <taxon>Lepidoptera</taxon>
        <taxon>Glossata</taxon>
        <taxon>Ditrysia</taxon>
        <taxon>Tineoidea</taxon>
        <taxon>Psychidae</taxon>
        <taxon>Oiketicinae</taxon>
        <taxon>Eumeta</taxon>
    </lineage>
</organism>
<keyword evidence="2" id="KW-1185">Reference proteome</keyword>
<dbReference type="Proteomes" id="UP000299102">
    <property type="component" value="Unassembled WGS sequence"/>
</dbReference>
<dbReference type="AlphaFoldDB" id="A0A4C2A8Q0"/>
<dbReference type="EMBL" id="BGZK01002749">
    <property type="protein sequence ID" value="GBP96182.1"/>
    <property type="molecule type" value="Genomic_DNA"/>
</dbReference>
<sequence>MKQRLLQLNLFLSEWKGRVPFTFALSLSLLGGLTMPSGRDACSHSLSFVDSLIRLLIGVTLVIGAVKARGHSPLLIAVSLYYPECARAPTKYPLETAFSLKKIASRRALTHAIKMFNIHRHDGGPPYRRAHDEPKQTFVEDDAVSGGDTPAHKSMELLYRKYIYLHIENVYVQIYTFSLTSLQTVEASSERSASP</sequence>
<reference evidence="1 2" key="1">
    <citation type="journal article" date="2019" name="Commun. Biol.">
        <title>The bagworm genome reveals a unique fibroin gene that provides high tensile strength.</title>
        <authorList>
            <person name="Kono N."/>
            <person name="Nakamura H."/>
            <person name="Ohtoshi R."/>
            <person name="Tomita M."/>
            <person name="Numata K."/>
            <person name="Arakawa K."/>
        </authorList>
    </citation>
    <scope>NUCLEOTIDE SEQUENCE [LARGE SCALE GENOMIC DNA]</scope>
</reference>
<comment type="caution">
    <text evidence="1">The sequence shown here is derived from an EMBL/GenBank/DDBJ whole genome shotgun (WGS) entry which is preliminary data.</text>
</comment>
<gene>
    <name evidence="1" type="ORF">EVAR_46835_1</name>
</gene>